<reference evidence="1" key="1">
    <citation type="submission" date="2018-06" db="EMBL/GenBank/DDBJ databases">
        <authorList>
            <person name="Zhirakovskaya E."/>
        </authorList>
    </citation>
    <scope>NUCLEOTIDE SEQUENCE</scope>
</reference>
<dbReference type="EMBL" id="UOFN01000037">
    <property type="protein sequence ID" value="VAW74589.1"/>
    <property type="molecule type" value="Genomic_DNA"/>
</dbReference>
<dbReference type="AlphaFoldDB" id="A0A3B0YK41"/>
<gene>
    <name evidence="1" type="ORF">MNBD_GAMMA15-1096</name>
</gene>
<feature type="non-terminal residue" evidence="1">
    <location>
        <position position="1"/>
    </location>
</feature>
<evidence type="ECO:0008006" key="2">
    <source>
        <dbReference type="Google" id="ProtNLM"/>
    </source>
</evidence>
<accession>A0A3B0YK41</accession>
<name>A0A3B0YK41_9ZZZZ</name>
<sequence length="42" mass="4934">ERKKNRKLEKELRRKEKALAEAAALLILQKKAQAIWGDEEDD</sequence>
<protein>
    <recommendedName>
        <fullName evidence="2">Transposase</fullName>
    </recommendedName>
</protein>
<proteinExistence type="predicted"/>
<organism evidence="1">
    <name type="scientific">hydrothermal vent metagenome</name>
    <dbReference type="NCBI Taxonomy" id="652676"/>
    <lineage>
        <taxon>unclassified sequences</taxon>
        <taxon>metagenomes</taxon>
        <taxon>ecological metagenomes</taxon>
    </lineage>
</organism>
<evidence type="ECO:0000313" key="1">
    <source>
        <dbReference type="EMBL" id="VAW74589.1"/>
    </source>
</evidence>